<dbReference type="Gene3D" id="3.20.20.100">
    <property type="entry name" value="NADP-dependent oxidoreductase domain"/>
    <property type="match status" value="1"/>
</dbReference>
<gene>
    <name evidence="5" type="ORF">DXG03_005455</name>
</gene>
<comment type="caution">
    <text evidence="5">The sequence shown here is derived from an EMBL/GenBank/DDBJ whole genome shotgun (WGS) entry which is preliminary data.</text>
</comment>
<keyword evidence="6" id="KW-1185">Reference proteome</keyword>
<accession>A0A9P7FZW5</accession>
<evidence type="ECO:0000256" key="1">
    <source>
        <dbReference type="ARBA" id="ARBA00007905"/>
    </source>
</evidence>
<dbReference type="PRINTS" id="PR00069">
    <property type="entry name" value="ALDKETRDTASE"/>
</dbReference>
<evidence type="ECO:0000313" key="5">
    <source>
        <dbReference type="EMBL" id="KAG5641349.1"/>
    </source>
</evidence>
<reference evidence="5" key="2">
    <citation type="submission" date="2021-10" db="EMBL/GenBank/DDBJ databases">
        <title>Phylogenomics reveals ancestral predisposition of the termite-cultivated fungus Termitomyces towards a domesticated lifestyle.</title>
        <authorList>
            <person name="Auxier B."/>
            <person name="Grum-Grzhimaylo A."/>
            <person name="Cardenas M.E."/>
            <person name="Lodge J.D."/>
            <person name="Laessoe T."/>
            <person name="Pedersen O."/>
            <person name="Smith M.E."/>
            <person name="Kuyper T.W."/>
            <person name="Franco-Molano E.A."/>
            <person name="Baroni T.J."/>
            <person name="Aanen D.K."/>
        </authorList>
    </citation>
    <scope>NUCLEOTIDE SEQUENCE</scope>
    <source>
        <strain evidence="5">AP01</strain>
        <tissue evidence="5">Mycelium</tissue>
    </source>
</reference>
<proteinExistence type="inferred from homology"/>
<reference evidence="5" key="1">
    <citation type="submission" date="2020-07" db="EMBL/GenBank/DDBJ databases">
        <authorList>
            <person name="Nieuwenhuis M."/>
            <person name="Van De Peppel L.J.J."/>
        </authorList>
    </citation>
    <scope>NUCLEOTIDE SEQUENCE</scope>
    <source>
        <strain evidence="5">AP01</strain>
        <tissue evidence="5">Mycelium</tissue>
    </source>
</reference>
<sequence length="328" mass="35583">MSTSPSIPSFKLLDGTSIPWLAWGNGSGQAKKAAVEAGQQALAAGIRHIDTAQIYGTEEATGHVVSGSPLPKDDIYVTSKLSNLANGQPVPLDQVRASVAESVRKLGFVPDLFLVHNPFVAPPGELKALWKILEELKDEGKLKSIGVSNFRVQDFEAILDDAKYKPVVNQESCILPHLLVIDSGDSTLKIEYHPYTLTHLQPVLELQAKHGIVTEAYGPLTPVLRHVTGGPLKTVLERIAERLSKATGKSVDLATVLLLWTRAQGAVAVTSSGNAERIKLLAEVSQLPDLLEASEVEDITRVGKTVHFRYYTEHMEIDFPLPNLPNGL</sequence>
<evidence type="ECO:0000313" key="6">
    <source>
        <dbReference type="Proteomes" id="UP000775547"/>
    </source>
</evidence>
<keyword evidence="2" id="KW-0521">NADP</keyword>
<dbReference type="InterPro" id="IPR023210">
    <property type="entry name" value="NADP_OxRdtase_dom"/>
</dbReference>
<dbReference type="Pfam" id="PF00248">
    <property type="entry name" value="Aldo_ket_red"/>
    <property type="match status" value="1"/>
</dbReference>
<dbReference type="GO" id="GO:0016616">
    <property type="term" value="F:oxidoreductase activity, acting on the CH-OH group of donors, NAD or NADP as acceptor"/>
    <property type="evidence" value="ECO:0007669"/>
    <property type="project" value="UniProtKB-ARBA"/>
</dbReference>
<organism evidence="5 6">
    <name type="scientific">Asterophora parasitica</name>
    <dbReference type="NCBI Taxonomy" id="117018"/>
    <lineage>
        <taxon>Eukaryota</taxon>
        <taxon>Fungi</taxon>
        <taxon>Dikarya</taxon>
        <taxon>Basidiomycota</taxon>
        <taxon>Agaricomycotina</taxon>
        <taxon>Agaricomycetes</taxon>
        <taxon>Agaricomycetidae</taxon>
        <taxon>Agaricales</taxon>
        <taxon>Tricholomatineae</taxon>
        <taxon>Lyophyllaceae</taxon>
        <taxon>Asterophora</taxon>
    </lineage>
</organism>
<dbReference type="OrthoDB" id="416253at2759"/>
<dbReference type="Proteomes" id="UP000775547">
    <property type="component" value="Unassembled WGS sequence"/>
</dbReference>
<comment type="similarity">
    <text evidence="1">Belongs to the aldo/keto reductase family.</text>
</comment>
<evidence type="ECO:0000259" key="4">
    <source>
        <dbReference type="Pfam" id="PF00248"/>
    </source>
</evidence>
<dbReference type="PANTHER" id="PTHR43827">
    <property type="entry name" value="2,5-DIKETO-D-GLUCONIC ACID REDUCTASE"/>
    <property type="match status" value="1"/>
</dbReference>
<evidence type="ECO:0000256" key="2">
    <source>
        <dbReference type="ARBA" id="ARBA00022857"/>
    </source>
</evidence>
<feature type="domain" description="NADP-dependent oxidoreductase" evidence="4">
    <location>
        <begin position="27"/>
        <end position="172"/>
    </location>
</feature>
<protein>
    <recommendedName>
        <fullName evidence="4">NADP-dependent oxidoreductase domain-containing protein</fullName>
    </recommendedName>
</protein>
<keyword evidence="3" id="KW-0560">Oxidoreductase</keyword>
<dbReference type="InterPro" id="IPR020471">
    <property type="entry name" value="AKR"/>
</dbReference>
<dbReference type="EMBL" id="JABCKV010000331">
    <property type="protein sequence ID" value="KAG5641349.1"/>
    <property type="molecule type" value="Genomic_DNA"/>
</dbReference>
<name>A0A9P7FZW5_9AGAR</name>
<dbReference type="SUPFAM" id="SSF51430">
    <property type="entry name" value="NAD(P)-linked oxidoreductase"/>
    <property type="match status" value="1"/>
</dbReference>
<dbReference type="InterPro" id="IPR036812">
    <property type="entry name" value="NAD(P)_OxRdtase_dom_sf"/>
</dbReference>
<evidence type="ECO:0000256" key="3">
    <source>
        <dbReference type="ARBA" id="ARBA00023002"/>
    </source>
</evidence>
<dbReference type="AlphaFoldDB" id="A0A9P7FZW5"/>
<dbReference type="PANTHER" id="PTHR43827:SF3">
    <property type="entry name" value="NADP-DEPENDENT OXIDOREDUCTASE DOMAIN-CONTAINING PROTEIN"/>
    <property type="match status" value="1"/>
</dbReference>